<dbReference type="InterPro" id="IPR017850">
    <property type="entry name" value="Alkaline_phosphatase_core_sf"/>
</dbReference>
<organism evidence="1 2">
    <name type="scientific">Roseivirga pacifica</name>
    <dbReference type="NCBI Taxonomy" id="1267423"/>
    <lineage>
        <taxon>Bacteria</taxon>
        <taxon>Pseudomonadati</taxon>
        <taxon>Bacteroidota</taxon>
        <taxon>Cytophagia</taxon>
        <taxon>Cytophagales</taxon>
        <taxon>Roseivirgaceae</taxon>
        <taxon>Roseivirga</taxon>
    </lineage>
</organism>
<evidence type="ECO:0000313" key="1">
    <source>
        <dbReference type="EMBL" id="SEW31896.1"/>
    </source>
</evidence>
<name>A0A1I0QWL3_9BACT</name>
<evidence type="ECO:0000313" key="2">
    <source>
        <dbReference type="Proteomes" id="UP000199437"/>
    </source>
</evidence>
<proteinExistence type="predicted"/>
<dbReference type="SUPFAM" id="SSF53649">
    <property type="entry name" value="Alkaline phosphatase-like"/>
    <property type="match status" value="1"/>
</dbReference>
<accession>A0A1I0QWL3</accession>
<dbReference type="InterPro" id="IPR002591">
    <property type="entry name" value="Phosphodiest/P_Trfase"/>
</dbReference>
<dbReference type="STRING" id="1267423.SAMN05216290_2798"/>
<dbReference type="GO" id="GO:0016787">
    <property type="term" value="F:hydrolase activity"/>
    <property type="evidence" value="ECO:0007669"/>
    <property type="project" value="UniProtKB-ARBA"/>
</dbReference>
<dbReference type="PANTHER" id="PTHR10151:SF120">
    <property type="entry name" value="BIS(5'-ADENOSYL)-TRIPHOSPHATASE"/>
    <property type="match status" value="1"/>
</dbReference>
<protein>
    <submittedName>
        <fullName evidence="1">Type I phosphodiesterase / nucleotide pyrophosphatase</fullName>
    </submittedName>
</protein>
<reference evidence="2" key="1">
    <citation type="submission" date="2016-10" db="EMBL/GenBank/DDBJ databases">
        <authorList>
            <person name="Varghese N."/>
            <person name="Submissions S."/>
        </authorList>
    </citation>
    <scope>NUCLEOTIDE SEQUENCE [LARGE SCALE GENOMIC DNA]</scope>
    <source>
        <strain evidence="2">CGMCC 1.12402</strain>
    </source>
</reference>
<gene>
    <name evidence="1" type="ORF">SAMN05216290_2798</name>
</gene>
<dbReference type="Proteomes" id="UP000199437">
    <property type="component" value="Unassembled WGS sequence"/>
</dbReference>
<dbReference type="Pfam" id="PF01663">
    <property type="entry name" value="Phosphodiest"/>
    <property type="match status" value="1"/>
</dbReference>
<sequence length="402" mass="44284">MSAVLLVFAMSVHAQRKAVMILIDGVPADVLEQVATPAIDEIAAVGGYTRAYQGGGKDMYSQTPTISAPGYMNMITGVWGNKHNVWGNGVKNPNYNYWNVFHVVKAQAPEKKTAIFSTWLDNRTKLIGDGKAEAGGKIMDIAYDGYELDTVQFPHGNSRIFIYNIDEFVTDKAAETIKADAPDVSWVYLEYTDDMGHAFGDSPQMIDAVEKADAQIGRIWEAIKYRQEQFGEEWLLTVTTDHGRTESNGKGHGGQSERERTTWAATNAQNLNARFESTPPVVDIMPTVLKHLNVEMPKDIAQEVDGVSWLGDVSLFDAVANYENGKLTLSWSQGSAGGNVTVYMAATNNFKTGGKDDYKKLGKAKLTEGTFTKSIQLEKGGTYKFLLEGKHNSTNVWLVLDK</sequence>
<dbReference type="AlphaFoldDB" id="A0A1I0QWL3"/>
<dbReference type="PANTHER" id="PTHR10151">
    <property type="entry name" value="ECTONUCLEOTIDE PYROPHOSPHATASE/PHOSPHODIESTERASE"/>
    <property type="match status" value="1"/>
</dbReference>
<dbReference type="Gene3D" id="3.40.720.10">
    <property type="entry name" value="Alkaline Phosphatase, subunit A"/>
    <property type="match status" value="1"/>
</dbReference>
<keyword evidence="2" id="KW-1185">Reference proteome</keyword>
<dbReference type="EMBL" id="FOIR01000002">
    <property type="protein sequence ID" value="SEW31896.1"/>
    <property type="molecule type" value="Genomic_DNA"/>
</dbReference>